<evidence type="ECO:0000313" key="1">
    <source>
        <dbReference type="EMBL" id="KAK9927561.1"/>
    </source>
</evidence>
<comment type="caution">
    <text evidence="1">The sequence shown here is derived from an EMBL/GenBank/DDBJ whole genome shotgun (WGS) entry which is preliminary data.</text>
</comment>
<dbReference type="Proteomes" id="UP001457282">
    <property type="component" value="Unassembled WGS sequence"/>
</dbReference>
<dbReference type="AlphaFoldDB" id="A0AAW1WU21"/>
<reference evidence="1 2" key="1">
    <citation type="journal article" date="2023" name="G3 (Bethesda)">
        <title>A chromosome-length genome assembly and annotation of blackberry (Rubus argutus, cv. 'Hillquist').</title>
        <authorList>
            <person name="Bruna T."/>
            <person name="Aryal R."/>
            <person name="Dudchenko O."/>
            <person name="Sargent D.J."/>
            <person name="Mead D."/>
            <person name="Buti M."/>
            <person name="Cavallini A."/>
            <person name="Hytonen T."/>
            <person name="Andres J."/>
            <person name="Pham M."/>
            <person name="Weisz D."/>
            <person name="Mascagni F."/>
            <person name="Usai G."/>
            <person name="Natali L."/>
            <person name="Bassil N."/>
            <person name="Fernandez G.E."/>
            <person name="Lomsadze A."/>
            <person name="Armour M."/>
            <person name="Olukolu B."/>
            <person name="Poorten T."/>
            <person name="Britton C."/>
            <person name="Davik J."/>
            <person name="Ashrafi H."/>
            <person name="Aiden E.L."/>
            <person name="Borodovsky M."/>
            <person name="Worthington M."/>
        </authorList>
    </citation>
    <scope>NUCLEOTIDE SEQUENCE [LARGE SCALE GENOMIC DNA]</scope>
    <source>
        <strain evidence="1">PI 553951</strain>
    </source>
</reference>
<protein>
    <submittedName>
        <fullName evidence="1">Uncharacterized protein</fullName>
    </submittedName>
</protein>
<accession>A0AAW1WU21</accession>
<organism evidence="1 2">
    <name type="scientific">Rubus argutus</name>
    <name type="common">Southern blackberry</name>
    <dbReference type="NCBI Taxonomy" id="59490"/>
    <lineage>
        <taxon>Eukaryota</taxon>
        <taxon>Viridiplantae</taxon>
        <taxon>Streptophyta</taxon>
        <taxon>Embryophyta</taxon>
        <taxon>Tracheophyta</taxon>
        <taxon>Spermatophyta</taxon>
        <taxon>Magnoliopsida</taxon>
        <taxon>eudicotyledons</taxon>
        <taxon>Gunneridae</taxon>
        <taxon>Pentapetalae</taxon>
        <taxon>rosids</taxon>
        <taxon>fabids</taxon>
        <taxon>Rosales</taxon>
        <taxon>Rosaceae</taxon>
        <taxon>Rosoideae</taxon>
        <taxon>Rosoideae incertae sedis</taxon>
        <taxon>Rubus</taxon>
    </lineage>
</organism>
<name>A0AAW1WU21_RUBAR</name>
<evidence type="ECO:0000313" key="2">
    <source>
        <dbReference type="Proteomes" id="UP001457282"/>
    </source>
</evidence>
<dbReference type="EMBL" id="JBEDUW010000005">
    <property type="protein sequence ID" value="KAK9927561.1"/>
    <property type="molecule type" value="Genomic_DNA"/>
</dbReference>
<keyword evidence="2" id="KW-1185">Reference proteome</keyword>
<proteinExistence type="predicted"/>
<gene>
    <name evidence="1" type="ORF">M0R45_024742</name>
</gene>
<sequence>MSSGQGIRGLRSFVLSKISSLDALPIATLASTLKPLYRAYTWKIACISIKALPNSSQQLHSLMLLQQLVILDD</sequence>